<evidence type="ECO:0000313" key="5">
    <source>
        <dbReference type="Proteomes" id="UP000475582"/>
    </source>
</evidence>
<sequence length="187" mass="20256">METVLAPGDTLLCYTDGVTEAANAGGEEFSEQRCLALLEAWTVQSPLPQALDALRLAVSGFTGQPVLDDDCTMLRSAVRQPEGRRGSAFWCARGVAIVSTMRACATCLWSLHVLPDCSCRTDIPDAGRLSRLQRYPVRSRRRAGRGAVDRSGRGGAGVQRHLHGQDGWFRQTVLPGVFAGRGVWQAD</sequence>
<dbReference type="InterPro" id="IPR036457">
    <property type="entry name" value="PPM-type-like_dom_sf"/>
</dbReference>
<dbReference type="GO" id="GO:0016791">
    <property type="term" value="F:phosphatase activity"/>
    <property type="evidence" value="ECO:0007669"/>
    <property type="project" value="TreeGrafter"/>
</dbReference>
<dbReference type="OrthoDB" id="9802500at2"/>
<dbReference type="EMBL" id="WNKY01000006">
    <property type="protein sequence ID" value="MTV37644.1"/>
    <property type="molecule type" value="Genomic_DNA"/>
</dbReference>
<comment type="caution">
    <text evidence="4">The sequence shown here is derived from an EMBL/GenBank/DDBJ whole genome shotgun (WGS) entry which is preliminary data.</text>
</comment>
<evidence type="ECO:0000313" key="4">
    <source>
        <dbReference type="EMBL" id="MTV37644.1"/>
    </source>
</evidence>
<reference evidence="4 5" key="1">
    <citation type="submission" date="2019-11" db="EMBL/GenBank/DDBJ databases">
        <title>Type strains purchased from KCTC, JCM and DSMZ.</title>
        <authorList>
            <person name="Lu H."/>
        </authorList>
    </citation>
    <scope>NUCLEOTIDE SEQUENCE [LARGE SCALE GENOMIC DNA]</scope>
    <source>
        <strain evidence="4 5">KCTC 22382</strain>
    </source>
</reference>
<accession>A0A6L6PF58</accession>
<keyword evidence="1" id="KW-0378">Hydrolase</keyword>
<dbReference type="AlphaFoldDB" id="A0A6L6PF58"/>
<dbReference type="Pfam" id="PF07228">
    <property type="entry name" value="SpoIIE"/>
    <property type="match status" value="1"/>
</dbReference>
<dbReference type="PANTHER" id="PTHR43156:SF2">
    <property type="entry name" value="STAGE II SPORULATION PROTEIN E"/>
    <property type="match status" value="1"/>
</dbReference>
<evidence type="ECO:0000256" key="1">
    <source>
        <dbReference type="ARBA" id="ARBA00022801"/>
    </source>
</evidence>
<dbReference type="Gene3D" id="3.60.40.10">
    <property type="entry name" value="PPM-type phosphatase domain"/>
    <property type="match status" value="1"/>
</dbReference>
<dbReference type="InterPro" id="IPR052016">
    <property type="entry name" value="Bact_Sigma-Reg"/>
</dbReference>
<proteinExistence type="predicted"/>
<dbReference type="InterPro" id="IPR001932">
    <property type="entry name" value="PPM-type_phosphatase-like_dom"/>
</dbReference>
<protein>
    <submittedName>
        <fullName evidence="4">SpoIIE family protein phosphatase</fullName>
    </submittedName>
</protein>
<feature type="region of interest" description="Disordered" evidence="2">
    <location>
        <begin position="137"/>
        <end position="161"/>
    </location>
</feature>
<dbReference type="PANTHER" id="PTHR43156">
    <property type="entry name" value="STAGE II SPORULATION PROTEIN E-RELATED"/>
    <property type="match status" value="1"/>
</dbReference>
<evidence type="ECO:0000256" key="2">
    <source>
        <dbReference type="SAM" id="MobiDB-lite"/>
    </source>
</evidence>
<name>A0A6L6PF58_9BURK</name>
<dbReference type="Proteomes" id="UP000475582">
    <property type="component" value="Unassembled WGS sequence"/>
</dbReference>
<evidence type="ECO:0000259" key="3">
    <source>
        <dbReference type="Pfam" id="PF07228"/>
    </source>
</evidence>
<gene>
    <name evidence="4" type="ORF">GM676_08605</name>
</gene>
<organism evidence="4 5">
    <name type="scientific">Duganella radicis</name>
    <dbReference type="NCBI Taxonomy" id="551988"/>
    <lineage>
        <taxon>Bacteria</taxon>
        <taxon>Pseudomonadati</taxon>
        <taxon>Pseudomonadota</taxon>
        <taxon>Betaproteobacteria</taxon>
        <taxon>Burkholderiales</taxon>
        <taxon>Oxalobacteraceae</taxon>
        <taxon>Telluria group</taxon>
        <taxon>Duganella</taxon>
    </lineage>
</organism>
<feature type="domain" description="PPM-type phosphatase" evidence="3">
    <location>
        <begin position="3"/>
        <end position="75"/>
    </location>
</feature>
<keyword evidence="5" id="KW-1185">Reference proteome</keyword>